<evidence type="ECO:0000259" key="2">
    <source>
        <dbReference type="Pfam" id="PF22936"/>
    </source>
</evidence>
<feature type="compositionally biased region" description="Polar residues" evidence="1">
    <location>
        <begin position="192"/>
        <end position="202"/>
    </location>
</feature>
<dbReference type="EMBL" id="BQNB010010575">
    <property type="protein sequence ID" value="GJS79132.1"/>
    <property type="molecule type" value="Genomic_DNA"/>
</dbReference>
<reference evidence="3" key="1">
    <citation type="journal article" date="2022" name="Int. J. Mol. Sci.">
        <title>Draft Genome of Tanacetum Coccineum: Genomic Comparison of Closely Related Tanacetum-Family Plants.</title>
        <authorList>
            <person name="Yamashiro T."/>
            <person name="Shiraishi A."/>
            <person name="Nakayama K."/>
            <person name="Satake H."/>
        </authorList>
    </citation>
    <scope>NUCLEOTIDE SEQUENCE</scope>
</reference>
<keyword evidence="4" id="KW-1185">Reference proteome</keyword>
<reference evidence="3" key="2">
    <citation type="submission" date="2022-01" db="EMBL/GenBank/DDBJ databases">
        <authorList>
            <person name="Yamashiro T."/>
            <person name="Shiraishi A."/>
            <person name="Satake H."/>
            <person name="Nakayama K."/>
        </authorList>
    </citation>
    <scope>NUCLEOTIDE SEQUENCE</scope>
</reference>
<dbReference type="Proteomes" id="UP001151760">
    <property type="component" value="Unassembled WGS sequence"/>
</dbReference>
<dbReference type="InterPro" id="IPR054722">
    <property type="entry name" value="PolX-like_BBD"/>
</dbReference>
<feature type="region of interest" description="Disordered" evidence="1">
    <location>
        <begin position="173"/>
        <end position="202"/>
    </location>
</feature>
<evidence type="ECO:0000313" key="4">
    <source>
        <dbReference type="Proteomes" id="UP001151760"/>
    </source>
</evidence>
<protein>
    <recommendedName>
        <fullName evidence="2">Retrovirus-related Pol polyprotein from transposon TNT 1-94-like beta-barrel domain-containing protein</fullName>
    </recommendedName>
</protein>
<feature type="compositionally biased region" description="Polar residues" evidence="1">
    <location>
        <begin position="174"/>
        <end position="183"/>
    </location>
</feature>
<proteinExistence type="predicted"/>
<dbReference type="Pfam" id="PF22936">
    <property type="entry name" value="Pol_BBD"/>
    <property type="match status" value="1"/>
</dbReference>
<organism evidence="3 4">
    <name type="scientific">Tanacetum coccineum</name>
    <dbReference type="NCBI Taxonomy" id="301880"/>
    <lineage>
        <taxon>Eukaryota</taxon>
        <taxon>Viridiplantae</taxon>
        <taxon>Streptophyta</taxon>
        <taxon>Embryophyta</taxon>
        <taxon>Tracheophyta</taxon>
        <taxon>Spermatophyta</taxon>
        <taxon>Magnoliopsida</taxon>
        <taxon>eudicotyledons</taxon>
        <taxon>Gunneridae</taxon>
        <taxon>Pentapetalae</taxon>
        <taxon>asterids</taxon>
        <taxon>campanulids</taxon>
        <taxon>Asterales</taxon>
        <taxon>Asteraceae</taxon>
        <taxon>Asteroideae</taxon>
        <taxon>Anthemideae</taxon>
        <taxon>Anthemidinae</taxon>
        <taxon>Tanacetum</taxon>
    </lineage>
</organism>
<evidence type="ECO:0000313" key="3">
    <source>
        <dbReference type="EMBL" id="GJS79132.1"/>
    </source>
</evidence>
<sequence>MRTKPGVDSLNFDDLYNNLRVFESDVKGSTTSSSSTQNVAFVSENTSITMRFRPLLVIGVEWTSHSEEEKIMLYGLQPVTGSDTEGYTQALNKVEAQLVAHQQGQLWYEEKIRYEGICGAIKEVFTKCVYEYEMIIENQPLYDRFVIAEGMHDVPPTHDRELHAIFNTARHTARASSTNNVSTAGHKLNRKTVPSNGARNVNTVKPIMNNAKVNTVKPMVSTFRKPLNRTAALRTDFSYQKVNIAEDYPQRALKNKGIVDSGCSRHMIGNKAYLAEYQEFNGGPVSFRGSKGYITGKGAAKASSTNIFYYTASTPVSNVSPYGGLSFTDLTNTDQDDSEIPALEEIYDNPTDGIFTNSSYDDEGAVADFTNLEPVVNVSPNPYITAKTQFILQL</sequence>
<feature type="domain" description="Retrovirus-related Pol polyprotein from transposon TNT 1-94-like beta-barrel" evidence="2">
    <location>
        <begin position="258"/>
        <end position="303"/>
    </location>
</feature>
<gene>
    <name evidence="3" type="ORF">Tco_0729013</name>
</gene>
<comment type="caution">
    <text evidence="3">The sequence shown here is derived from an EMBL/GenBank/DDBJ whole genome shotgun (WGS) entry which is preliminary data.</text>
</comment>
<name>A0ABQ4YQD7_9ASTR</name>
<evidence type="ECO:0000256" key="1">
    <source>
        <dbReference type="SAM" id="MobiDB-lite"/>
    </source>
</evidence>
<accession>A0ABQ4YQD7</accession>